<dbReference type="RefSeq" id="WP_343050125.1">
    <property type="nucleotide sequence ID" value="NZ_BAABFH010000001.1"/>
</dbReference>
<keyword evidence="2" id="KW-0238">DNA-binding</keyword>
<dbReference type="Gene3D" id="3.30.450.40">
    <property type="match status" value="1"/>
</dbReference>
<dbReference type="PROSITE" id="PS51078">
    <property type="entry name" value="ICLR_ED"/>
    <property type="match status" value="1"/>
</dbReference>
<dbReference type="InterPro" id="IPR050707">
    <property type="entry name" value="HTH_MetabolicPath_Reg"/>
</dbReference>
<dbReference type="SUPFAM" id="SSF46785">
    <property type="entry name" value="Winged helix' DNA-binding domain"/>
    <property type="match status" value="1"/>
</dbReference>
<feature type="domain" description="HTH iclR-type" evidence="4">
    <location>
        <begin position="6"/>
        <end position="65"/>
    </location>
</feature>
<proteinExistence type="predicted"/>
<evidence type="ECO:0000259" key="4">
    <source>
        <dbReference type="PROSITE" id="PS51077"/>
    </source>
</evidence>
<dbReference type="AlphaFoldDB" id="A0A853AHH1"/>
<dbReference type="NCBIfam" id="TIGR02431">
    <property type="entry name" value="pcaR_pcaU"/>
    <property type="match status" value="1"/>
</dbReference>
<accession>A0A853AHH1</accession>
<dbReference type="Pfam" id="PF01614">
    <property type="entry name" value="IclR_C"/>
    <property type="match status" value="1"/>
</dbReference>
<feature type="domain" description="IclR-ED" evidence="5">
    <location>
        <begin position="67"/>
        <end position="249"/>
    </location>
</feature>
<dbReference type="GO" id="GO:0045892">
    <property type="term" value="P:negative regulation of DNA-templated transcription"/>
    <property type="evidence" value="ECO:0007669"/>
    <property type="project" value="TreeGrafter"/>
</dbReference>
<sequence length="249" mass="26074">MTAEGMAGLAKGLAVLEAFGTDGPSLTISDAARATGTTRATARRCLTTLTDLGYLTYDGKYYAPTPRLLRIGAVYGRTAQLPSLAQPLLAAVREAVGESASLAVLQDHEALFVARSDVTRIVNTGVRVGACLPLYASATGHVLLAGLTDSELADYLASVELIARTPKTPTDKDEIAKRVHSVRTDGYALTDEELELGLRSIAVPVVDSTGRIAAAMSVSASASRVAVEELLDGVKPVLEEHASLLGRQL</sequence>
<dbReference type="InterPro" id="IPR012794">
    <property type="entry name" value="PcaR_PcaU"/>
</dbReference>
<dbReference type="PANTHER" id="PTHR30136:SF34">
    <property type="entry name" value="TRANSCRIPTIONAL REGULATOR"/>
    <property type="match status" value="1"/>
</dbReference>
<evidence type="ECO:0000259" key="5">
    <source>
        <dbReference type="PROSITE" id="PS51078"/>
    </source>
</evidence>
<dbReference type="SMART" id="SM00346">
    <property type="entry name" value="HTH_ICLR"/>
    <property type="match status" value="1"/>
</dbReference>
<dbReference type="EMBL" id="JACCFJ010000001">
    <property type="protein sequence ID" value="NYI84054.1"/>
    <property type="molecule type" value="Genomic_DNA"/>
</dbReference>
<gene>
    <name evidence="6" type="ORF">HNR68_002684</name>
</gene>
<organism evidence="6 7">
    <name type="scientific">Saccharopolyspora hordei</name>
    <dbReference type="NCBI Taxonomy" id="1838"/>
    <lineage>
        <taxon>Bacteria</taxon>
        <taxon>Bacillati</taxon>
        <taxon>Actinomycetota</taxon>
        <taxon>Actinomycetes</taxon>
        <taxon>Pseudonocardiales</taxon>
        <taxon>Pseudonocardiaceae</taxon>
        <taxon>Saccharopolyspora</taxon>
    </lineage>
</organism>
<reference evidence="6 7" key="1">
    <citation type="submission" date="2020-07" db="EMBL/GenBank/DDBJ databases">
        <title>Sequencing the genomes of 1000 actinobacteria strains.</title>
        <authorList>
            <person name="Klenk H.-P."/>
        </authorList>
    </citation>
    <scope>NUCLEOTIDE SEQUENCE [LARGE SCALE GENOMIC DNA]</scope>
    <source>
        <strain evidence="6 7">DSM 44065</strain>
    </source>
</reference>
<name>A0A853AHH1_9PSEU</name>
<evidence type="ECO:0000313" key="7">
    <source>
        <dbReference type="Proteomes" id="UP000587002"/>
    </source>
</evidence>
<dbReference type="Proteomes" id="UP000587002">
    <property type="component" value="Unassembled WGS sequence"/>
</dbReference>
<dbReference type="GO" id="GO:0045893">
    <property type="term" value="P:positive regulation of DNA-templated transcription"/>
    <property type="evidence" value="ECO:0007669"/>
    <property type="project" value="InterPro"/>
</dbReference>
<evidence type="ECO:0000313" key="6">
    <source>
        <dbReference type="EMBL" id="NYI84054.1"/>
    </source>
</evidence>
<evidence type="ECO:0000256" key="1">
    <source>
        <dbReference type="ARBA" id="ARBA00023015"/>
    </source>
</evidence>
<dbReference type="GO" id="GO:0046278">
    <property type="term" value="P:3,4-dihydroxybenzoate metabolic process"/>
    <property type="evidence" value="ECO:0007669"/>
    <property type="project" value="InterPro"/>
</dbReference>
<evidence type="ECO:0000256" key="3">
    <source>
        <dbReference type="ARBA" id="ARBA00023163"/>
    </source>
</evidence>
<dbReference type="GO" id="GO:0003677">
    <property type="term" value="F:DNA binding"/>
    <property type="evidence" value="ECO:0007669"/>
    <property type="project" value="UniProtKB-KW"/>
</dbReference>
<dbReference type="InterPro" id="IPR005471">
    <property type="entry name" value="Tscrpt_reg_IclR_N"/>
</dbReference>
<keyword evidence="3" id="KW-0804">Transcription</keyword>
<keyword evidence="1" id="KW-0805">Transcription regulation</keyword>
<dbReference type="SUPFAM" id="SSF55781">
    <property type="entry name" value="GAF domain-like"/>
    <property type="match status" value="1"/>
</dbReference>
<dbReference type="InterPro" id="IPR029016">
    <property type="entry name" value="GAF-like_dom_sf"/>
</dbReference>
<comment type="caution">
    <text evidence="6">The sequence shown here is derived from an EMBL/GenBank/DDBJ whole genome shotgun (WGS) entry which is preliminary data.</text>
</comment>
<dbReference type="GO" id="GO:0003700">
    <property type="term" value="F:DNA-binding transcription factor activity"/>
    <property type="evidence" value="ECO:0007669"/>
    <property type="project" value="TreeGrafter"/>
</dbReference>
<dbReference type="InterPro" id="IPR036388">
    <property type="entry name" value="WH-like_DNA-bd_sf"/>
</dbReference>
<dbReference type="PROSITE" id="PS51077">
    <property type="entry name" value="HTH_ICLR"/>
    <property type="match status" value="1"/>
</dbReference>
<protein>
    <submittedName>
        <fullName evidence="6">IclR family pca regulon transcriptional regulator</fullName>
    </submittedName>
</protein>
<dbReference type="Pfam" id="PF09339">
    <property type="entry name" value="HTH_IclR"/>
    <property type="match status" value="1"/>
</dbReference>
<dbReference type="InterPro" id="IPR014757">
    <property type="entry name" value="Tscrpt_reg_IclR_C"/>
</dbReference>
<dbReference type="InterPro" id="IPR036390">
    <property type="entry name" value="WH_DNA-bd_sf"/>
</dbReference>
<dbReference type="Gene3D" id="1.10.10.10">
    <property type="entry name" value="Winged helix-like DNA-binding domain superfamily/Winged helix DNA-binding domain"/>
    <property type="match status" value="1"/>
</dbReference>
<evidence type="ECO:0000256" key="2">
    <source>
        <dbReference type="ARBA" id="ARBA00023125"/>
    </source>
</evidence>
<dbReference type="PANTHER" id="PTHR30136">
    <property type="entry name" value="HELIX-TURN-HELIX TRANSCRIPTIONAL REGULATOR, ICLR FAMILY"/>
    <property type="match status" value="1"/>
</dbReference>
<keyword evidence="7" id="KW-1185">Reference proteome</keyword>